<reference evidence="3" key="1">
    <citation type="submission" date="2023-07" db="EMBL/GenBank/DDBJ databases">
        <title>Novel species isolated from saline lakes on Tibetan Plateau.</title>
        <authorList>
            <person name="Lu H."/>
        </authorList>
    </citation>
    <scope>NUCLEOTIDE SEQUENCE [LARGE SCALE GENOMIC DNA]</scope>
    <source>
        <strain evidence="3">CAK8W</strain>
    </source>
</reference>
<dbReference type="EMBL" id="JAIQZE010000005">
    <property type="protein sequence ID" value="MBZ9778534.1"/>
    <property type="molecule type" value="Genomic_DNA"/>
</dbReference>
<keyword evidence="1" id="KW-0812">Transmembrane</keyword>
<gene>
    <name evidence="2" type="ORF">LB452_06320</name>
</gene>
<dbReference type="RefSeq" id="WP_224460888.1">
    <property type="nucleotide sequence ID" value="NZ_JAIQZE010000005.1"/>
</dbReference>
<name>A0ABS7XJE6_9FLAO</name>
<evidence type="ECO:0000313" key="3">
    <source>
        <dbReference type="Proteomes" id="UP001199314"/>
    </source>
</evidence>
<feature type="transmembrane region" description="Helical" evidence="1">
    <location>
        <begin position="32"/>
        <end position="52"/>
    </location>
</feature>
<accession>A0ABS7XJE6</accession>
<keyword evidence="3" id="KW-1185">Reference proteome</keyword>
<sequence>MTPTHNRILGAVVLILGLVVSSYKTELGIPGFWTGVLMGLGISTILLSNFLFQKKK</sequence>
<evidence type="ECO:0008006" key="4">
    <source>
        <dbReference type="Google" id="ProtNLM"/>
    </source>
</evidence>
<dbReference type="Proteomes" id="UP001199314">
    <property type="component" value="Unassembled WGS sequence"/>
</dbReference>
<proteinExistence type="predicted"/>
<evidence type="ECO:0000313" key="2">
    <source>
        <dbReference type="EMBL" id="MBZ9778534.1"/>
    </source>
</evidence>
<keyword evidence="1" id="KW-1133">Transmembrane helix</keyword>
<organism evidence="2 3">
    <name type="scientific">Psychroflexus longus</name>
    <dbReference type="NCBI Taxonomy" id="2873596"/>
    <lineage>
        <taxon>Bacteria</taxon>
        <taxon>Pseudomonadati</taxon>
        <taxon>Bacteroidota</taxon>
        <taxon>Flavobacteriia</taxon>
        <taxon>Flavobacteriales</taxon>
        <taxon>Flavobacteriaceae</taxon>
        <taxon>Psychroflexus</taxon>
    </lineage>
</organism>
<comment type="caution">
    <text evidence="2">The sequence shown here is derived from an EMBL/GenBank/DDBJ whole genome shotgun (WGS) entry which is preliminary data.</text>
</comment>
<evidence type="ECO:0000256" key="1">
    <source>
        <dbReference type="SAM" id="Phobius"/>
    </source>
</evidence>
<keyword evidence="1" id="KW-0472">Membrane</keyword>
<protein>
    <recommendedName>
        <fullName evidence="4">PEP-CTERM protein-sorting domain-containing protein</fullName>
    </recommendedName>
</protein>